<accession>A0ABP9N9T2</accession>
<name>A0ABP9N9T2_9HYPH</name>
<evidence type="ECO:0000313" key="2">
    <source>
        <dbReference type="Proteomes" id="UP001500864"/>
    </source>
</evidence>
<dbReference type="EMBL" id="BAABIZ010000057">
    <property type="protein sequence ID" value="GAA5112388.1"/>
    <property type="molecule type" value="Genomic_DNA"/>
</dbReference>
<gene>
    <name evidence="1" type="ORF">GCM10023261_16890</name>
</gene>
<dbReference type="Proteomes" id="UP001500864">
    <property type="component" value="Unassembled WGS sequence"/>
</dbReference>
<keyword evidence="2" id="KW-1185">Reference proteome</keyword>
<reference evidence="2" key="1">
    <citation type="journal article" date="2019" name="Int. J. Syst. Evol. Microbiol.">
        <title>The Global Catalogue of Microorganisms (GCM) 10K type strain sequencing project: providing services to taxonomists for standard genome sequencing and annotation.</title>
        <authorList>
            <consortium name="The Broad Institute Genomics Platform"/>
            <consortium name="The Broad Institute Genome Sequencing Center for Infectious Disease"/>
            <person name="Wu L."/>
            <person name="Ma J."/>
        </authorList>
    </citation>
    <scope>NUCLEOTIDE SEQUENCE [LARGE SCALE GENOMIC DNA]</scope>
    <source>
        <strain evidence="2">JCM 17712</strain>
    </source>
</reference>
<comment type="caution">
    <text evidence="1">The sequence shown here is derived from an EMBL/GenBank/DDBJ whole genome shotgun (WGS) entry which is preliminary data.</text>
</comment>
<organism evidence="1 2">
    <name type="scientific">Bartonella jaculi</name>
    <dbReference type="NCBI Taxonomy" id="686226"/>
    <lineage>
        <taxon>Bacteria</taxon>
        <taxon>Pseudomonadati</taxon>
        <taxon>Pseudomonadota</taxon>
        <taxon>Alphaproteobacteria</taxon>
        <taxon>Hyphomicrobiales</taxon>
        <taxon>Bartonellaceae</taxon>
        <taxon>Bartonella</taxon>
    </lineage>
</organism>
<sequence>MNTISKKYEFTNETKQVGDYTLYRIRSLRDFGSVKAGDLGGFIEKEANLSHDGNCWVGDNAWVYTVYL</sequence>
<evidence type="ECO:0000313" key="1">
    <source>
        <dbReference type="EMBL" id="GAA5112388.1"/>
    </source>
</evidence>
<protein>
    <recommendedName>
        <fullName evidence="3">Phage related protein</fullName>
    </recommendedName>
</protein>
<proteinExistence type="predicted"/>
<evidence type="ECO:0008006" key="3">
    <source>
        <dbReference type="Google" id="ProtNLM"/>
    </source>
</evidence>